<dbReference type="PANTHER" id="PTHR46244">
    <property type="entry name" value="PHOSPHOENOLPYRUVATE-PROTEIN PHOSPHOTRANSFERASE"/>
    <property type="match status" value="1"/>
</dbReference>
<keyword evidence="7" id="KW-0813">Transport</keyword>
<dbReference type="InterPro" id="IPR006318">
    <property type="entry name" value="PTS_EI-like"/>
</dbReference>
<feature type="domain" description="Phosphotransferase system enzyme I N-terminal" evidence="18">
    <location>
        <begin position="10"/>
        <end position="135"/>
    </location>
</feature>
<evidence type="ECO:0000256" key="10">
    <source>
        <dbReference type="ARBA" id="ARBA00022679"/>
    </source>
</evidence>
<dbReference type="InterPro" id="IPR024692">
    <property type="entry name" value="PTS_EI"/>
</dbReference>
<keyword evidence="13" id="KW-0418">Kinase</keyword>
<evidence type="ECO:0000259" key="17">
    <source>
        <dbReference type="Pfam" id="PF02896"/>
    </source>
</evidence>
<evidence type="ECO:0000256" key="14">
    <source>
        <dbReference type="ARBA" id="ARBA00022842"/>
    </source>
</evidence>
<dbReference type="Pfam" id="PF00391">
    <property type="entry name" value="PEP-utilizers"/>
    <property type="match status" value="1"/>
</dbReference>
<dbReference type="SUPFAM" id="SSF51621">
    <property type="entry name" value="Phosphoenolpyruvate/pyruvate domain"/>
    <property type="match status" value="1"/>
</dbReference>
<dbReference type="InterPro" id="IPR023151">
    <property type="entry name" value="PEP_util_CS"/>
</dbReference>
<comment type="cofactor">
    <cofactor evidence="2">
        <name>Mg(2+)</name>
        <dbReference type="ChEBI" id="CHEBI:18420"/>
    </cofactor>
</comment>
<dbReference type="EMBL" id="CAADRM010000125">
    <property type="protein sequence ID" value="VFU16984.1"/>
    <property type="molecule type" value="Genomic_DNA"/>
</dbReference>
<evidence type="ECO:0000256" key="7">
    <source>
        <dbReference type="ARBA" id="ARBA00022448"/>
    </source>
</evidence>
<dbReference type="PROSITE" id="PS00742">
    <property type="entry name" value="PEP_ENZYMES_2"/>
    <property type="match status" value="1"/>
</dbReference>
<gene>
    <name evidence="19" type="primary">ptsI</name>
    <name evidence="19" type="ORF">SCFA_60008</name>
</gene>
<comment type="catalytic activity">
    <reaction evidence="1">
        <text>L-histidyl-[protein] + phosphoenolpyruvate = N(pros)-phospho-L-histidyl-[protein] + pyruvate</text>
        <dbReference type="Rhea" id="RHEA:23880"/>
        <dbReference type="Rhea" id="RHEA-COMP:9745"/>
        <dbReference type="Rhea" id="RHEA-COMP:9746"/>
        <dbReference type="ChEBI" id="CHEBI:15361"/>
        <dbReference type="ChEBI" id="CHEBI:29979"/>
        <dbReference type="ChEBI" id="CHEBI:58702"/>
        <dbReference type="ChEBI" id="CHEBI:64837"/>
        <dbReference type="EC" id="2.7.3.9"/>
    </reaction>
</comment>
<evidence type="ECO:0000256" key="11">
    <source>
        <dbReference type="ARBA" id="ARBA00022683"/>
    </source>
</evidence>
<dbReference type="NCBIfam" id="TIGR01417">
    <property type="entry name" value="PTS_I_fam"/>
    <property type="match status" value="1"/>
</dbReference>
<evidence type="ECO:0000256" key="6">
    <source>
        <dbReference type="ARBA" id="ARBA00016544"/>
    </source>
</evidence>
<dbReference type="GO" id="GO:0016301">
    <property type="term" value="F:kinase activity"/>
    <property type="evidence" value="ECO:0007669"/>
    <property type="project" value="UniProtKB-KW"/>
</dbReference>
<dbReference type="PRINTS" id="PR01736">
    <property type="entry name" value="PHPHTRNFRASE"/>
</dbReference>
<organism evidence="19">
    <name type="scientific">anaerobic digester metagenome</name>
    <dbReference type="NCBI Taxonomy" id="1263854"/>
    <lineage>
        <taxon>unclassified sequences</taxon>
        <taxon>metagenomes</taxon>
        <taxon>ecological metagenomes</taxon>
    </lineage>
</organism>
<name>A0A485M3A1_9ZZZZ</name>
<dbReference type="EC" id="2.7.3.9" evidence="5"/>
<dbReference type="InterPro" id="IPR008279">
    <property type="entry name" value="PEP-util_enz_mobile_dom"/>
</dbReference>
<proteinExistence type="inferred from homology"/>
<evidence type="ECO:0000256" key="1">
    <source>
        <dbReference type="ARBA" id="ARBA00000683"/>
    </source>
</evidence>
<keyword evidence="9" id="KW-0762">Sugar transport</keyword>
<dbReference type="Pfam" id="PF05524">
    <property type="entry name" value="PEP-utilisers_N"/>
    <property type="match status" value="1"/>
</dbReference>
<evidence type="ECO:0000256" key="12">
    <source>
        <dbReference type="ARBA" id="ARBA00022723"/>
    </source>
</evidence>
<evidence type="ECO:0000313" key="19">
    <source>
        <dbReference type="EMBL" id="VFU16984.1"/>
    </source>
</evidence>
<dbReference type="GO" id="GO:0009401">
    <property type="term" value="P:phosphoenolpyruvate-dependent sugar phosphotransferase system"/>
    <property type="evidence" value="ECO:0007669"/>
    <property type="project" value="UniProtKB-KW"/>
</dbReference>
<keyword evidence="11" id="KW-0598">Phosphotransferase system</keyword>
<dbReference type="GO" id="GO:0046872">
    <property type="term" value="F:metal ion binding"/>
    <property type="evidence" value="ECO:0007669"/>
    <property type="project" value="UniProtKB-KW"/>
</dbReference>
<dbReference type="GO" id="GO:0005737">
    <property type="term" value="C:cytoplasm"/>
    <property type="evidence" value="ECO:0007669"/>
    <property type="project" value="UniProtKB-SubCell"/>
</dbReference>
<dbReference type="Pfam" id="PF02896">
    <property type="entry name" value="PEP-utilizers_C"/>
    <property type="match status" value="1"/>
</dbReference>
<feature type="domain" description="PEP-utilising enzyme mobile" evidence="16">
    <location>
        <begin position="162"/>
        <end position="233"/>
    </location>
</feature>
<comment type="similarity">
    <text evidence="4">Belongs to the PEP-utilizing enzyme family.</text>
</comment>
<dbReference type="PIRSF" id="PIRSF000732">
    <property type="entry name" value="PTS_enzyme_I"/>
    <property type="match status" value="1"/>
</dbReference>
<dbReference type="AlphaFoldDB" id="A0A485M3A1"/>
<keyword evidence="12" id="KW-0479">Metal-binding</keyword>
<dbReference type="InterPro" id="IPR015813">
    <property type="entry name" value="Pyrv/PenolPyrv_kinase-like_dom"/>
</dbReference>
<dbReference type="PANTHER" id="PTHR46244:SF6">
    <property type="entry name" value="PHOSPHOENOLPYRUVATE-PROTEIN PHOSPHOTRANSFERASE"/>
    <property type="match status" value="1"/>
</dbReference>
<dbReference type="InterPro" id="IPR036618">
    <property type="entry name" value="PtsI_HPr-bd_sf"/>
</dbReference>
<keyword evidence="14" id="KW-0460">Magnesium</keyword>
<evidence type="ECO:0000256" key="2">
    <source>
        <dbReference type="ARBA" id="ARBA00001946"/>
    </source>
</evidence>
<dbReference type="SUPFAM" id="SSF52009">
    <property type="entry name" value="Phosphohistidine domain"/>
    <property type="match status" value="1"/>
</dbReference>
<dbReference type="InterPro" id="IPR008731">
    <property type="entry name" value="PTS_EIN"/>
</dbReference>
<sequence length="589" mass="65754">MDQRQVHILHGVAASAGIAIGKAVIMDTRKIERYPKIRITESLLSDEIKRFDDAVKTSEKQIREAIKELEAHNVGKEHSFILETHMMMLTDPALSGRVRELITTEHINAEWALKTALLEIEKSFESIGDEYIKSRVADTTFVGERLLRNLIGKKTRGCHLLDNSIIVAHDLSPADTAMLNREKILGFATDVGGMTSHTSIIAHSLEMPAVVGLENASKLINPGDNLILDGISGVVIVNPSENQILEYEHRARSFITLELKLKEKAKSPAITRDGKYVKVKGNLEFKDEVKTVLDHGAEGIGLYRTEFLYLNRNHVPSEESHFQAYKAVVEAVSPYNTVIRTLDLGGDKLYSSLGKLRNEMNPVMGLRAIRLCLKEVDIFKTQLRGILRASHYGNTSIMFPMISGMDELKKAKEILEETKDNLLKEGIPFDENIPVGIMIEVPSAAIIADILASEVDFFSIGTNDLIQYSLAIDRGNEYVNYLYEPLHPAVLRLIKFTVDAAHDAGITVSMCGEMAGREIYTPILLGMGIDILSTNAFAISHVKEMARKVDLDQCRRIAEHVFHMKTADEIYEFMNQEIVGKSPDLFVLS</sequence>
<comment type="subcellular location">
    <subcellularLocation>
        <location evidence="3">Cytoplasm</location>
    </subcellularLocation>
</comment>
<keyword evidence="8" id="KW-0963">Cytoplasm</keyword>
<protein>
    <recommendedName>
        <fullName evidence="6">Phosphoenolpyruvate-protein phosphotransferase</fullName>
        <ecNumber evidence="5">2.7.3.9</ecNumber>
    </recommendedName>
    <alternativeName>
        <fullName evidence="15">Phosphotransferase system, enzyme I</fullName>
    </alternativeName>
</protein>
<evidence type="ECO:0000256" key="15">
    <source>
        <dbReference type="ARBA" id="ARBA00033235"/>
    </source>
</evidence>
<evidence type="ECO:0000256" key="13">
    <source>
        <dbReference type="ARBA" id="ARBA00022777"/>
    </source>
</evidence>
<dbReference type="Gene3D" id="1.10.274.10">
    <property type="entry name" value="PtsI, HPr-binding domain"/>
    <property type="match status" value="1"/>
</dbReference>
<accession>A0A485M3A1</accession>
<keyword evidence="10 19" id="KW-0808">Transferase</keyword>
<evidence type="ECO:0000256" key="4">
    <source>
        <dbReference type="ARBA" id="ARBA00007837"/>
    </source>
</evidence>
<evidence type="ECO:0000259" key="16">
    <source>
        <dbReference type="Pfam" id="PF00391"/>
    </source>
</evidence>
<dbReference type="InterPro" id="IPR050499">
    <property type="entry name" value="PEP-utilizing_PTS_enzyme"/>
</dbReference>
<evidence type="ECO:0000256" key="9">
    <source>
        <dbReference type="ARBA" id="ARBA00022597"/>
    </source>
</evidence>
<evidence type="ECO:0000256" key="5">
    <source>
        <dbReference type="ARBA" id="ARBA00012232"/>
    </source>
</evidence>
<dbReference type="SUPFAM" id="SSF47831">
    <property type="entry name" value="Enzyme I of the PEP:sugar phosphotransferase system HPr-binding (sub)domain"/>
    <property type="match status" value="1"/>
</dbReference>
<evidence type="ECO:0000256" key="8">
    <source>
        <dbReference type="ARBA" id="ARBA00022490"/>
    </source>
</evidence>
<dbReference type="InterPro" id="IPR000121">
    <property type="entry name" value="PEP_util_C"/>
</dbReference>
<reference evidence="19" key="1">
    <citation type="submission" date="2019-03" db="EMBL/GenBank/DDBJ databases">
        <authorList>
            <person name="Hao L."/>
        </authorList>
    </citation>
    <scope>NUCLEOTIDE SEQUENCE</scope>
</reference>
<dbReference type="InterPro" id="IPR040442">
    <property type="entry name" value="Pyrv_kinase-like_dom_sf"/>
</dbReference>
<dbReference type="Gene3D" id="3.50.30.10">
    <property type="entry name" value="Phosphohistidine domain"/>
    <property type="match status" value="1"/>
</dbReference>
<evidence type="ECO:0000256" key="3">
    <source>
        <dbReference type="ARBA" id="ARBA00004496"/>
    </source>
</evidence>
<dbReference type="InterPro" id="IPR036637">
    <property type="entry name" value="Phosphohistidine_dom_sf"/>
</dbReference>
<dbReference type="GO" id="GO:0008965">
    <property type="term" value="F:phosphoenolpyruvate-protein phosphotransferase activity"/>
    <property type="evidence" value="ECO:0007669"/>
    <property type="project" value="UniProtKB-EC"/>
</dbReference>
<feature type="domain" description="PEP-utilising enzyme C-terminal" evidence="17">
    <location>
        <begin position="262"/>
        <end position="550"/>
    </location>
</feature>
<evidence type="ECO:0000259" key="18">
    <source>
        <dbReference type="Pfam" id="PF05524"/>
    </source>
</evidence>
<dbReference type="Gene3D" id="3.20.20.60">
    <property type="entry name" value="Phosphoenolpyruvate-binding domains"/>
    <property type="match status" value="1"/>
</dbReference>